<dbReference type="GO" id="GO:0003700">
    <property type="term" value="F:DNA-binding transcription factor activity"/>
    <property type="evidence" value="ECO:0007669"/>
    <property type="project" value="InterPro"/>
</dbReference>
<comment type="similarity">
    <text evidence="1">Belongs to the LysR transcriptional regulatory family.</text>
</comment>
<proteinExistence type="inferred from homology"/>
<dbReference type="EMBL" id="CM001484">
    <property type="protein sequence ID" value="EIE98806.1"/>
    <property type="molecule type" value="Genomic_DNA"/>
</dbReference>
<dbReference type="GO" id="GO:0032993">
    <property type="term" value="C:protein-DNA complex"/>
    <property type="evidence" value="ECO:0007669"/>
    <property type="project" value="TreeGrafter"/>
</dbReference>
<evidence type="ECO:0000256" key="4">
    <source>
        <dbReference type="ARBA" id="ARBA00023163"/>
    </source>
</evidence>
<keyword evidence="2" id="KW-0805">Transcription regulation</keyword>
<dbReference type="RefSeq" id="WP_005463862.1">
    <property type="nucleotide sequence ID" value="NZ_CM001484.1"/>
</dbReference>
<dbReference type="HOGENOM" id="CLU_082995_0_0_11"/>
<dbReference type="Gene3D" id="1.10.10.10">
    <property type="entry name" value="Winged helix-like DNA-binding domain superfamily/Winged helix DNA-binding domain"/>
    <property type="match status" value="1"/>
</dbReference>
<dbReference type="SUPFAM" id="SSF53850">
    <property type="entry name" value="Periplasmic binding protein-like II"/>
    <property type="match status" value="1"/>
</dbReference>
<keyword evidence="8" id="KW-1185">Reference proteome</keyword>
<dbReference type="eggNOG" id="COG0583">
    <property type="taxonomic scope" value="Bacteria"/>
</dbReference>
<dbReference type="OrthoDB" id="3636008at2"/>
<evidence type="ECO:0000313" key="8">
    <source>
        <dbReference type="Proteomes" id="UP000005087"/>
    </source>
</evidence>
<dbReference type="InterPro" id="IPR036388">
    <property type="entry name" value="WH-like_DNA-bd_sf"/>
</dbReference>
<accession>I1D1I2</accession>
<evidence type="ECO:0000256" key="3">
    <source>
        <dbReference type="ARBA" id="ARBA00023125"/>
    </source>
</evidence>
<dbReference type="FunFam" id="1.10.10.10:FF:000001">
    <property type="entry name" value="LysR family transcriptional regulator"/>
    <property type="match status" value="1"/>
</dbReference>
<feature type="domain" description="HTH lysR-type" evidence="6">
    <location>
        <begin position="1"/>
        <end position="59"/>
    </location>
</feature>
<feature type="region of interest" description="Disordered" evidence="5">
    <location>
        <begin position="291"/>
        <end position="314"/>
    </location>
</feature>
<dbReference type="Pfam" id="PF00126">
    <property type="entry name" value="HTH_1"/>
    <property type="match status" value="1"/>
</dbReference>
<dbReference type="InterPro" id="IPR036390">
    <property type="entry name" value="WH_DNA-bd_sf"/>
</dbReference>
<sequence>MDLLAHLEAFVAIAEQGSFSAAADTLYVAQPVLSRRIKTLEKHFGGALFDRGGRHVTTTDLGQLLLPHARDVLGRVEHLRQVAATALATAPHTLGIPPDADPTGLARVIRAGAERGVTVAVRELSVEDREHGLADGSLTCAVVRVAPETASVRVPLGLATGSPGPGRTVHLEDLRPRRGSADRPAPILVTAEDDVPFAADRLAKALARAGLAESRLVPATSLSAAVADALAGPSLLLCPAELARRHGLSWRPLADASLHRGYEVAFSPRRTTERGDLAWLTPLVAAALGATPPDAASASDSRSSRRDNPLAARG</sequence>
<evidence type="ECO:0000256" key="2">
    <source>
        <dbReference type="ARBA" id="ARBA00023015"/>
    </source>
</evidence>
<dbReference type="PANTHER" id="PTHR30346">
    <property type="entry name" value="TRANSCRIPTIONAL DUAL REGULATOR HCAR-RELATED"/>
    <property type="match status" value="1"/>
</dbReference>
<feature type="compositionally biased region" description="Low complexity" evidence="5">
    <location>
        <begin position="291"/>
        <end position="301"/>
    </location>
</feature>
<dbReference type="Proteomes" id="UP000005087">
    <property type="component" value="Chromosome"/>
</dbReference>
<dbReference type="SUPFAM" id="SSF46785">
    <property type="entry name" value="Winged helix' DNA-binding domain"/>
    <property type="match status" value="1"/>
</dbReference>
<dbReference type="PROSITE" id="PS50931">
    <property type="entry name" value="HTH_LYSR"/>
    <property type="match status" value="1"/>
</dbReference>
<reference evidence="8" key="2">
    <citation type="submission" date="2012-01" db="EMBL/GenBank/DDBJ databases">
        <title>Noncontiguous Finished sequence of chromosome of Saccharomonospora glauca K62.</title>
        <authorList>
            <consortium name="US DOE Joint Genome Institute"/>
            <person name="Lucas S."/>
            <person name="Han J."/>
            <person name="Lapidus A."/>
            <person name="Cheng J.-F."/>
            <person name="Goodwin L."/>
            <person name="Pitluck S."/>
            <person name="Peters L."/>
            <person name="Mikhailova N."/>
            <person name="Held B."/>
            <person name="Detter J.C."/>
            <person name="Han C."/>
            <person name="Tapia R."/>
            <person name="Land M."/>
            <person name="Hauser L."/>
            <person name="Kyrpides N."/>
            <person name="Ivanova N."/>
            <person name="Pagani I."/>
            <person name="Brambilla E.-M."/>
            <person name="Klenk H.-P."/>
            <person name="Woyke T."/>
        </authorList>
    </citation>
    <scope>NUCLEOTIDE SEQUENCE [LARGE SCALE GENOMIC DNA]</scope>
    <source>
        <strain evidence="8">K62</strain>
    </source>
</reference>
<keyword evidence="4" id="KW-0804">Transcription</keyword>
<evidence type="ECO:0000256" key="1">
    <source>
        <dbReference type="ARBA" id="ARBA00009437"/>
    </source>
</evidence>
<evidence type="ECO:0000259" key="6">
    <source>
        <dbReference type="PROSITE" id="PS50931"/>
    </source>
</evidence>
<organism evidence="7 8">
    <name type="scientific">Saccharomonospora glauca K62</name>
    <dbReference type="NCBI Taxonomy" id="928724"/>
    <lineage>
        <taxon>Bacteria</taxon>
        <taxon>Bacillati</taxon>
        <taxon>Actinomycetota</taxon>
        <taxon>Actinomycetes</taxon>
        <taxon>Pseudonocardiales</taxon>
        <taxon>Pseudonocardiaceae</taxon>
        <taxon>Saccharomonospora</taxon>
    </lineage>
</organism>
<evidence type="ECO:0000256" key="5">
    <source>
        <dbReference type="SAM" id="MobiDB-lite"/>
    </source>
</evidence>
<protein>
    <submittedName>
        <fullName evidence="7">Transcriptional regulator</fullName>
    </submittedName>
</protein>
<dbReference type="GO" id="GO:0003677">
    <property type="term" value="F:DNA binding"/>
    <property type="evidence" value="ECO:0007669"/>
    <property type="project" value="UniProtKB-KW"/>
</dbReference>
<dbReference type="AlphaFoldDB" id="I1D1I2"/>
<dbReference type="PANTHER" id="PTHR30346:SF17">
    <property type="entry name" value="LYSR FAMILY TRANSCRIPTIONAL REGULATOR"/>
    <property type="match status" value="1"/>
</dbReference>
<dbReference type="InterPro" id="IPR000847">
    <property type="entry name" value="LysR_HTH_N"/>
</dbReference>
<keyword evidence="3" id="KW-0238">DNA-binding</keyword>
<dbReference type="PRINTS" id="PR00039">
    <property type="entry name" value="HTHLYSR"/>
</dbReference>
<reference evidence="7 8" key="1">
    <citation type="submission" date="2011-09" db="EMBL/GenBank/DDBJ databases">
        <authorList>
            <consortium name="US DOE Joint Genome Institute (JGI-PGF)"/>
            <person name="Lucas S."/>
            <person name="Han J."/>
            <person name="Lapidus A."/>
            <person name="Cheng J.-F."/>
            <person name="Goodwin L."/>
            <person name="Pitluck S."/>
            <person name="Peters L."/>
            <person name="Land M.L."/>
            <person name="Hauser L."/>
            <person name="Brambilla E."/>
            <person name="Klenk H.-P."/>
            <person name="Woyke T.J."/>
        </authorList>
    </citation>
    <scope>NUCLEOTIDE SEQUENCE [LARGE SCALE GENOMIC DNA]</scope>
    <source>
        <strain evidence="7 8">K62</strain>
    </source>
</reference>
<gene>
    <name evidence="7" type="ORF">SacglDRAFT_01896</name>
</gene>
<name>I1D1I2_9PSEU</name>
<dbReference type="STRING" id="928724.SacglDRAFT_01896"/>
<evidence type="ECO:0000313" key="7">
    <source>
        <dbReference type="EMBL" id="EIE98806.1"/>
    </source>
</evidence>